<organism evidence="3 4">
    <name type="scientific">Sulfurihydrogenibium azorense (strain DSM 15241 / OCM 825 / Az-Fu1)</name>
    <dbReference type="NCBI Taxonomy" id="204536"/>
    <lineage>
        <taxon>Bacteria</taxon>
        <taxon>Pseudomonadati</taxon>
        <taxon>Aquificota</taxon>
        <taxon>Aquificia</taxon>
        <taxon>Aquificales</taxon>
        <taxon>Hydrogenothermaceae</taxon>
        <taxon>Sulfurihydrogenibium</taxon>
    </lineage>
</organism>
<dbReference type="Gene3D" id="6.10.140.1340">
    <property type="match status" value="1"/>
</dbReference>
<feature type="transmembrane region" description="Helical" evidence="1">
    <location>
        <begin position="9"/>
        <end position="26"/>
    </location>
</feature>
<dbReference type="RefSeq" id="WP_012673704.1">
    <property type="nucleotide sequence ID" value="NC_012438.1"/>
</dbReference>
<sequence length="66" mass="7323">MTPMRIQRIMMGIILITGLLLDLNGVEWGKYLIWFVALMALFAGITGFCPSDTVLKKITGKETMCG</sequence>
<dbReference type="Pfam" id="PF11127">
    <property type="entry name" value="YgaP-like_TM"/>
    <property type="match status" value="1"/>
</dbReference>
<evidence type="ECO:0000256" key="1">
    <source>
        <dbReference type="SAM" id="Phobius"/>
    </source>
</evidence>
<proteinExistence type="predicted"/>
<dbReference type="KEGG" id="saf:SULAZ_0009"/>
<gene>
    <name evidence="3" type="ordered locus">SULAZ_0009</name>
</gene>
<accession>C1DX94</accession>
<feature type="transmembrane region" description="Helical" evidence="1">
    <location>
        <begin position="32"/>
        <end position="51"/>
    </location>
</feature>
<keyword evidence="1" id="KW-0472">Membrane</keyword>
<keyword evidence="1" id="KW-1133">Transmembrane helix</keyword>
<evidence type="ECO:0000313" key="3">
    <source>
        <dbReference type="EMBL" id="ACN98379.1"/>
    </source>
</evidence>
<dbReference type="Proteomes" id="UP000001369">
    <property type="component" value="Chromosome"/>
</dbReference>
<evidence type="ECO:0000259" key="2">
    <source>
        <dbReference type="Pfam" id="PF11127"/>
    </source>
</evidence>
<dbReference type="AlphaFoldDB" id="C1DX94"/>
<dbReference type="OrthoDB" id="9799383at2"/>
<dbReference type="EMBL" id="CP001229">
    <property type="protein sequence ID" value="ACN98379.1"/>
    <property type="molecule type" value="Genomic_DNA"/>
</dbReference>
<evidence type="ECO:0000313" key="4">
    <source>
        <dbReference type="Proteomes" id="UP000001369"/>
    </source>
</evidence>
<keyword evidence="4" id="KW-1185">Reference proteome</keyword>
<dbReference type="HOGENOM" id="CLU_204723_0_0_0"/>
<dbReference type="InterPro" id="IPR021309">
    <property type="entry name" value="YgaP-like_TM"/>
</dbReference>
<name>C1DX94_SULAA</name>
<protein>
    <recommendedName>
        <fullName evidence="2">Inner membrane protein YgaP-like transmembrane domain-containing protein</fullName>
    </recommendedName>
</protein>
<reference evidence="3 4" key="1">
    <citation type="journal article" date="2009" name="J. Bacteriol.">
        <title>Complete and draft genome sequences of six members of the Aquificales.</title>
        <authorList>
            <person name="Reysenbach A.L."/>
            <person name="Hamamura N."/>
            <person name="Podar M."/>
            <person name="Griffiths E."/>
            <person name="Ferreira S."/>
            <person name="Hochstein R."/>
            <person name="Heidelberg J."/>
            <person name="Johnson J."/>
            <person name="Mead D."/>
            <person name="Pohorille A."/>
            <person name="Sarmiento M."/>
            <person name="Schweighofer K."/>
            <person name="Seshadri R."/>
            <person name="Voytek M.A."/>
        </authorList>
    </citation>
    <scope>NUCLEOTIDE SEQUENCE [LARGE SCALE GENOMIC DNA]</scope>
    <source>
        <strain evidence="4">Az-Fu1 / DSM 15241 / OCM 825</strain>
    </source>
</reference>
<feature type="domain" description="Inner membrane protein YgaP-like transmembrane" evidence="2">
    <location>
        <begin position="5"/>
        <end position="61"/>
    </location>
</feature>
<keyword evidence="1" id="KW-0812">Transmembrane</keyword>
<dbReference type="STRING" id="204536.SULAZ_0009"/>